<organism evidence="2 3">
    <name type="scientific">Candidatus Glassbacteria bacterium GWA2_58_10</name>
    <dbReference type="NCBI Taxonomy" id="1817865"/>
    <lineage>
        <taxon>Bacteria</taxon>
        <taxon>Candidatus Glassiibacteriota</taxon>
    </lineage>
</organism>
<evidence type="ECO:0000313" key="3">
    <source>
        <dbReference type="Proteomes" id="UP000176992"/>
    </source>
</evidence>
<sequence length="114" mass="12079">MVMAGNLIFVSGNIGIDPATGQLAGDDIAAQTTQVLKNIEAILKAAGSGMNEVVKTTVFLKNIEDYEKMNGVYVRFFPGQKPARSTVQVAGLVRGALVEIEAIALRNGFMPAKP</sequence>
<dbReference type="AlphaFoldDB" id="A0A1F5YG26"/>
<comment type="caution">
    <text evidence="2">The sequence shown here is derived from an EMBL/GenBank/DDBJ whole genome shotgun (WGS) entry which is preliminary data.</text>
</comment>
<dbReference type="Pfam" id="PF01042">
    <property type="entry name" value="Ribonuc_L-PSP"/>
    <property type="match status" value="1"/>
</dbReference>
<dbReference type="InterPro" id="IPR006175">
    <property type="entry name" value="YjgF/YER057c/UK114"/>
</dbReference>
<evidence type="ECO:0000256" key="1">
    <source>
        <dbReference type="ARBA" id="ARBA00010552"/>
    </source>
</evidence>
<dbReference type="PANTHER" id="PTHR11803:SF39">
    <property type="entry name" value="2-IMINOBUTANOATE_2-IMINOPROPANOATE DEAMINASE"/>
    <property type="match status" value="1"/>
</dbReference>
<dbReference type="Gene3D" id="3.30.1330.40">
    <property type="entry name" value="RutC-like"/>
    <property type="match status" value="1"/>
</dbReference>
<dbReference type="GO" id="GO:0005829">
    <property type="term" value="C:cytosol"/>
    <property type="evidence" value="ECO:0007669"/>
    <property type="project" value="TreeGrafter"/>
</dbReference>
<dbReference type="PANTHER" id="PTHR11803">
    <property type="entry name" value="2-IMINOBUTANOATE/2-IMINOPROPANOATE DEAMINASE RIDA"/>
    <property type="match status" value="1"/>
</dbReference>
<dbReference type="InterPro" id="IPR006056">
    <property type="entry name" value="RidA"/>
</dbReference>
<dbReference type="EMBL" id="MFIV01000062">
    <property type="protein sequence ID" value="OGF98801.1"/>
    <property type="molecule type" value="Genomic_DNA"/>
</dbReference>
<dbReference type="NCBIfam" id="TIGR00004">
    <property type="entry name" value="Rid family detoxifying hydrolase"/>
    <property type="match status" value="1"/>
</dbReference>
<dbReference type="SUPFAM" id="SSF55298">
    <property type="entry name" value="YjgF-like"/>
    <property type="match status" value="1"/>
</dbReference>
<dbReference type="FunFam" id="3.30.1330.40:FF:000001">
    <property type="entry name" value="L-PSP family endoribonuclease"/>
    <property type="match status" value="1"/>
</dbReference>
<dbReference type="GO" id="GO:0019239">
    <property type="term" value="F:deaminase activity"/>
    <property type="evidence" value="ECO:0007669"/>
    <property type="project" value="TreeGrafter"/>
</dbReference>
<proteinExistence type="inferred from homology"/>
<dbReference type="CDD" id="cd00448">
    <property type="entry name" value="YjgF_YER057c_UK114_family"/>
    <property type="match status" value="1"/>
</dbReference>
<protein>
    <recommendedName>
        <fullName evidence="4">Reactive intermediate/imine deaminase</fullName>
    </recommendedName>
</protein>
<comment type="similarity">
    <text evidence="1">Belongs to the RutC family.</text>
</comment>
<dbReference type="Proteomes" id="UP000176992">
    <property type="component" value="Unassembled WGS sequence"/>
</dbReference>
<gene>
    <name evidence="2" type="ORF">A2Z86_02640</name>
</gene>
<accession>A0A1F5YG26</accession>
<name>A0A1F5YG26_9BACT</name>
<dbReference type="PROSITE" id="PS01094">
    <property type="entry name" value="UPF0076"/>
    <property type="match status" value="1"/>
</dbReference>
<dbReference type="InterPro" id="IPR019897">
    <property type="entry name" value="RidA_CS"/>
</dbReference>
<reference evidence="2 3" key="1">
    <citation type="journal article" date="2016" name="Nat. Commun.">
        <title>Thousands of microbial genomes shed light on interconnected biogeochemical processes in an aquifer system.</title>
        <authorList>
            <person name="Anantharaman K."/>
            <person name="Brown C.T."/>
            <person name="Hug L.A."/>
            <person name="Sharon I."/>
            <person name="Castelle C.J."/>
            <person name="Probst A.J."/>
            <person name="Thomas B.C."/>
            <person name="Singh A."/>
            <person name="Wilkins M.J."/>
            <person name="Karaoz U."/>
            <person name="Brodie E.L."/>
            <person name="Williams K.H."/>
            <person name="Hubbard S.S."/>
            <person name="Banfield J.F."/>
        </authorList>
    </citation>
    <scope>NUCLEOTIDE SEQUENCE [LARGE SCALE GENOMIC DNA]</scope>
</reference>
<evidence type="ECO:0008006" key="4">
    <source>
        <dbReference type="Google" id="ProtNLM"/>
    </source>
</evidence>
<dbReference type="InterPro" id="IPR035959">
    <property type="entry name" value="RutC-like_sf"/>
</dbReference>
<evidence type="ECO:0000313" key="2">
    <source>
        <dbReference type="EMBL" id="OGF98801.1"/>
    </source>
</evidence>